<organism evidence="1 2">
    <name type="scientific">Nocardioides phosphati</name>
    <dbReference type="NCBI Taxonomy" id="1867775"/>
    <lineage>
        <taxon>Bacteria</taxon>
        <taxon>Bacillati</taxon>
        <taxon>Actinomycetota</taxon>
        <taxon>Actinomycetes</taxon>
        <taxon>Propionibacteriales</taxon>
        <taxon>Nocardioidaceae</taxon>
        <taxon>Nocardioides</taxon>
    </lineage>
</organism>
<reference evidence="2" key="1">
    <citation type="journal article" date="2019" name="Int. J. Syst. Evol. Microbiol.">
        <title>The Global Catalogue of Microorganisms (GCM) 10K type strain sequencing project: providing services to taxonomists for standard genome sequencing and annotation.</title>
        <authorList>
            <consortium name="The Broad Institute Genomics Platform"/>
            <consortium name="The Broad Institute Genome Sequencing Center for Infectious Disease"/>
            <person name="Wu L."/>
            <person name="Ma J."/>
        </authorList>
    </citation>
    <scope>NUCLEOTIDE SEQUENCE [LARGE SCALE GENOMIC DNA]</scope>
    <source>
        <strain evidence="2">CGMCC 4.7371</strain>
    </source>
</reference>
<evidence type="ECO:0000313" key="1">
    <source>
        <dbReference type="EMBL" id="GGO87626.1"/>
    </source>
</evidence>
<accession>A0ABQ2N8F7</accession>
<keyword evidence="2" id="KW-1185">Reference proteome</keyword>
<comment type="caution">
    <text evidence="1">The sequence shown here is derived from an EMBL/GenBank/DDBJ whole genome shotgun (WGS) entry which is preliminary data.</text>
</comment>
<name>A0ABQ2N8F7_9ACTN</name>
<gene>
    <name evidence="1" type="ORF">GCM10011584_12700</name>
</gene>
<sequence length="388" mass="41306">MSALRLPERGRLLHIGLPKSGSTTLQQACAATRPELLAHGVLYPGDMTDHAHAGSWLAGVPLSHLGRTRARPDGWAPVLAEMRAHPDHRVLLSYEAICWTDLDQARHAAAALEGPAHGLLVLRNPGDFLVSAWQQNLKGGNGASLDGALREAFRNADTAALSRPFHRRDGLDLVTRWATALGPENLTVVVLEPAHPDRLLATAEELLGLPERLLRDATVPGGANRGLSVEEAAFLHRVNSTILREWGATPSLHRQLVFRGAVHSLVTNRRPGPDERPIRLPAWAAEPATERGDRLAAAVAATGVRVVGDPAELRRTPVTGGTDVRTLPAAIPSDVAVEALLGLYAAAAASLEEAAETPDLPRPLEAAAGRALAGALARVVRRRLTPGR</sequence>
<dbReference type="EMBL" id="BMNI01000002">
    <property type="protein sequence ID" value="GGO87626.1"/>
    <property type="molecule type" value="Genomic_DNA"/>
</dbReference>
<evidence type="ECO:0000313" key="2">
    <source>
        <dbReference type="Proteomes" id="UP000655410"/>
    </source>
</evidence>
<dbReference type="Gene3D" id="3.40.50.300">
    <property type="entry name" value="P-loop containing nucleotide triphosphate hydrolases"/>
    <property type="match status" value="1"/>
</dbReference>
<protein>
    <recommendedName>
        <fullName evidence="3">Sulfotransferase family protein</fullName>
    </recommendedName>
</protein>
<dbReference type="Proteomes" id="UP000655410">
    <property type="component" value="Unassembled WGS sequence"/>
</dbReference>
<evidence type="ECO:0008006" key="3">
    <source>
        <dbReference type="Google" id="ProtNLM"/>
    </source>
</evidence>
<proteinExistence type="predicted"/>
<dbReference type="InterPro" id="IPR027417">
    <property type="entry name" value="P-loop_NTPase"/>
</dbReference>
<dbReference type="RefSeq" id="WP_188783156.1">
    <property type="nucleotide sequence ID" value="NZ_BMNI01000002.1"/>
</dbReference>
<dbReference type="SUPFAM" id="SSF52540">
    <property type="entry name" value="P-loop containing nucleoside triphosphate hydrolases"/>
    <property type="match status" value="1"/>
</dbReference>